<evidence type="ECO:0000256" key="1">
    <source>
        <dbReference type="ARBA" id="ARBA00001946"/>
    </source>
</evidence>
<dbReference type="InterPro" id="IPR050241">
    <property type="entry name" value="NAD-cap_RNA_hydrolase_NudC"/>
</dbReference>
<evidence type="ECO:0000256" key="6">
    <source>
        <dbReference type="ARBA" id="ARBA00022801"/>
    </source>
</evidence>
<gene>
    <name evidence="11" type="ORF">GCM10009123_08930</name>
</gene>
<protein>
    <recommendedName>
        <fullName evidence="4">NAD(+) diphosphatase</fullName>
        <ecNumber evidence="4">3.6.1.22</ecNumber>
    </recommendedName>
</protein>
<dbReference type="Gene3D" id="3.90.79.10">
    <property type="entry name" value="Nucleoside Triphosphate Pyrophosphohydrolase"/>
    <property type="match status" value="1"/>
</dbReference>
<evidence type="ECO:0000256" key="2">
    <source>
        <dbReference type="ARBA" id="ARBA00001947"/>
    </source>
</evidence>
<dbReference type="PROSITE" id="PS51462">
    <property type="entry name" value="NUDIX"/>
    <property type="match status" value="1"/>
</dbReference>
<evidence type="ECO:0000259" key="10">
    <source>
        <dbReference type="PROSITE" id="PS51462"/>
    </source>
</evidence>
<keyword evidence="8" id="KW-0520">NAD</keyword>
<dbReference type="PROSITE" id="PS00893">
    <property type="entry name" value="NUDIX_BOX"/>
    <property type="match status" value="1"/>
</dbReference>
<feature type="domain" description="Nudix hydrolase" evidence="10">
    <location>
        <begin position="171"/>
        <end position="293"/>
    </location>
</feature>
<dbReference type="InterPro" id="IPR015376">
    <property type="entry name" value="Znr_NADH_PPase"/>
</dbReference>
<dbReference type="CDD" id="cd03429">
    <property type="entry name" value="NUDIX_NADH_pyrophosphatase_Nudt13"/>
    <property type="match status" value="1"/>
</dbReference>
<proteinExistence type="inferred from homology"/>
<evidence type="ECO:0000256" key="8">
    <source>
        <dbReference type="ARBA" id="ARBA00023027"/>
    </source>
</evidence>
<keyword evidence="7" id="KW-0460">Magnesium</keyword>
<comment type="cofactor">
    <cofactor evidence="2">
        <name>Zn(2+)</name>
        <dbReference type="ChEBI" id="CHEBI:29105"/>
    </cofactor>
</comment>
<organism evidence="11 12">
    <name type="scientific">Kangiella japonica</name>
    <dbReference type="NCBI Taxonomy" id="647384"/>
    <lineage>
        <taxon>Bacteria</taxon>
        <taxon>Pseudomonadati</taxon>
        <taxon>Pseudomonadota</taxon>
        <taxon>Gammaproteobacteria</taxon>
        <taxon>Kangiellales</taxon>
        <taxon>Kangiellaceae</taxon>
        <taxon>Kangiella</taxon>
    </lineage>
</organism>
<evidence type="ECO:0000256" key="9">
    <source>
        <dbReference type="ARBA" id="ARBA00023679"/>
    </source>
</evidence>
<keyword evidence="6" id="KW-0378">Hydrolase</keyword>
<evidence type="ECO:0000256" key="5">
    <source>
        <dbReference type="ARBA" id="ARBA00022723"/>
    </source>
</evidence>
<dbReference type="EMBL" id="BAAAFM010000003">
    <property type="protein sequence ID" value="GAA0203851.1"/>
    <property type="molecule type" value="Genomic_DNA"/>
</dbReference>
<sequence length="308" mass="35932">MFAFQVSPLNRHGDIRHHDTFINRIWQSEQAHYLPVYRQTIATRSREETYIPHWQSYSELVDIFGSLEQKHLIYLGEKNSEHFFTYRLKDESSLDQLKAATPESAIELLGLRELFKSLPAEDSYLCNVAIAMEHWHNTHQFCGYCGSETYSNKAGFVRTCSNKSCQQEHFPRTDSAVICAITNNDKILLGRQTSWPEHRYSVIAGFVEPGETLEQAVAREGFEETGLRLKNINYFKSQPWPFPQSLMVGFTAETQDYDIQLRDKELENAKWFTRDDIRILTERQELELPSVFSISRELINQWLKCTSC</sequence>
<evidence type="ECO:0000313" key="12">
    <source>
        <dbReference type="Proteomes" id="UP001501221"/>
    </source>
</evidence>
<dbReference type="PANTHER" id="PTHR42904:SF6">
    <property type="entry name" value="NAD-CAPPED RNA HYDROLASE NUDT12"/>
    <property type="match status" value="1"/>
</dbReference>
<dbReference type="Pfam" id="PF09297">
    <property type="entry name" value="Zn_ribbon_NUD"/>
    <property type="match status" value="1"/>
</dbReference>
<evidence type="ECO:0000256" key="3">
    <source>
        <dbReference type="ARBA" id="ARBA00009595"/>
    </source>
</evidence>
<dbReference type="SUPFAM" id="SSF55811">
    <property type="entry name" value="Nudix"/>
    <property type="match status" value="1"/>
</dbReference>
<dbReference type="InterPro" id="IPR020084">
    <property type="entry name" value="NUDIX_hydrolase_CS"/>
</dbReference>
<comment type="cofactor">
    <cofactor evidence="1">
        <name>Mg(2+)</name>
        <dbReference type="ChEBI" id="CHEBI:18420"/>
    </cofactor>
</comment>
<dbReference type="InterPro" id="IPR015797">
    <property type="entry name" value="NUDIX_hydrolase-like_dom_sf"/>
</dbReference>
<keyword evidence="5" id="KW-0479">Metal-binding</keyword>
<dbReference type="NCBIfam" id="NF001299">
    <property type="entry name" value="PRK00241.1"/>
    <property type="match status" value="1"/>
</dbReference>
<dbReference type="Gene3D" id="3.90.79.20">
    <property type="match status" value="1"/>
</dbReference>
<dbReference type="Pfam" id="PF00293">
    <property type="entry name" value="NUDIX"/>
    <property type="match status" value="1"/>
</dbReference>
<evidence type="ECO:0000256" key="7">
    <source>
        <dbReference type="ARBA" id="ARBA00022842"/>
    </source>
</evidence>
<dbReference type="Proteomes" id="UP001501221">
    <property type="component" value="Unassembled WGS sequence"/>
</dbReference>
<dbReference type="RefSeq" id="WP_343987181.1">
    <property type="nucleotide sequence ID" value="NZ_BAAAFM010000003.1"/>
</dbReference>
<evidence type="ECO:0000256" key="4">
    <source>
        <dbReference type="ARBA" id="ARBA00012381"/>
    </source>
</evidence>
<comment type="catalytic activity">
    <reaction evidence="9">
        <text>a 5'-end NAD(+)-phospho-ribonucleoside in mRNA + H2O = a 5'-end phospho-adenosine-phospho-ribonucleoside in mRNA + beta-nicotinamide D-ribonucleotide + 2 H(+)</text>
        <dbReference type="Rhea" id="RHEA:60876"/>
        <dbReference type="Rhea" id="RHEA-COMP:15698"/>
        <dbReference type="Rhea" id="RHEA-COMP:15719"/>
        <dbReference type="ChEBI" id="CHEBI:14649"/>
        <dbReference type="ChEBI" id="CHEBI:15377"/>
        <dbReference type="ChEBI" id="CHEBI:15378"/>
        <dbReference type="ChEBI" id="CHEBI:144029"/>
        <dbReference type="ChEBI" id="CHEBI:144051"/>
    </reaction>
    <physiologicalReaction direction="left-to-right" evidence="9">
        <dbReference type="Rhea" id="RHEA:60877"/>
    </physiologicalReaction>
</comment>
<accession>A0ABP3CGC5</accession>
<keyword evidence="12" id="KW-1185">Reference proteome</keyword>
<reference evidence="12" key="1">
    <citation type="journal article" date="2019" name="Int. J. Syst. Evol. Microbiol.">
        <title>The Global Catalogue of Microorganisms (GCM) 10K type strain sequencing project: providing services to taxonomists for standard genome sequencing and annotation.</title>
        <authorList>
            <consortium name="The Broad Institute Genomics Platform"/>
            <consortium name="The Broad Institute Genome Sequencing Center for Infectious Disease"/>
            <person name="Wu L."/>
            <person name="Ma J."/>
        </authorList>
    </citation>
    <scope>NUCLEOTIDE SEQUENCE [LARGE SCALE GENOMIC DNA]</scope>
    <source>
        <strain evidence="12">JCM 16211</strain>
    </source>
</reference>
<comment type="caution">
    <text evidence="11">The sequence shown here is derived from an EMBL/GenBank/DDBJ whole genome shotgun (WGS) entry which is preliminary data.</text>
</comment>
<dbReference type="EC" id="3.6.1.22" evidence="4"/>
<dbReference type="InterPro" id="IPR049734">
    <property type="entry name" value="NudC-like_C"/>
</dbReference>
<dbReference type="InterPro" id="IPR000086">
    <property type="entry name" value="NUDIX_hydrolase_dom"/>
</dbReference>
<comment type="similarity">
    <text evidence="3">Belongs to the Nudix hydrolase family. NudC subfamily.</text>
</comment>
<name>A0ABP3CGC5_9GAMM</name>
<dbReference type="PANTHER" id="PTHR42904">
    <property type="entry name" value="NUDIX HYDROLASE, NUDC SUBFAMILY"/>
    <property type="match status" value="1"/>
</dbReference>
<evidence type="ECO:0000313" key="11">
    <source>
        <dbReference type="EMBL" id="GAA0203851.1"/>
    </source>
</evidence>